<dbReference type="AlphaFoldDB" id="A0A968KT20"/>
<name>A0A968KT20_9SPIO</name>
<dbReference type="InterPro" id="IPR003744">
    <property type="entry name" value="YhhQ"/>
</dbReference>
<dbReference type="RefSeq" id="WP_167703611.1">
    <property type="nucleotide sequence ID" value="NZ_CP118168.1"/>
</dbReference>
<feature type="transmembrane region" description="Helical" evidence="2">
    <location>
        <begin position="74"/>
        <end position="97"/>
    </location>
</feature>
<evidence type="ECO:0000256" key="2">
    <source>
        <dbReference type="SAM" id="Phobius"/>
    </source>
</evidence>
<protein>
    <recommendedName>
        <fullName evidence="1">Queuosine precursor transporter</fullName>
    </recommendedName>
</protein>
<keyword evidence="2" id="KW-0472">Membrane</keyword>
<keyword evidence="2" id="KW-1133">Transmembrane helix</keyword>
<accession>A0A968KT20</accession>
<feature type="transmembrane region" description="Helical" evidence="2">
    <location>
        <begin position="109"/>
        <end position="131"/>
    </location>
</feature>
<keyword evidence="2" id="KW-0812">Transmembrane</keyword>
<dbReference type="Proteomes" id="UP000752013">
    <property type="component" value="Unassembled WGS sequence"/>
</dbReference>
<comment type="caution">
    <text evidence="3">The sequence shown here is derived from an EMBL/GenBank/DDBJ whole genome shotgun (WGS) entry which is preliminary data.</text>
</comment>
<organism evidence="3 4">
    <name type="scientific">Entomospira nematocerorum</name>
    <dbReference type="NCBI Taxonomy" id="2719987"/>
    <lineage>
        <taxon>Bacteria</taxon>
        <taxon>Pseudomonadati</taxon>
        <taxon>Spirochaetota</taxon>
        <taxon>Spirochaetia</taxon>
        <taxon>Spirochaetales</taxon>
        <taxon>Spirochaetaceae</taxon>
        <taxon>Entomospira</taxon>
    </lineage>
</organism>
<feature type="transmembrane region" description="Helical" evidence="2">
    <location>
        <begin position="152"/>
        <end position="176"/>
    </location>
</feature>
<dbReference type="Pfam" id="PF02592">
    <property type="entry name" value="Vut_1"/>
    <property type="match status" value="1"/>
</dbReference>
<dbReference type="NCBIfam" id="TIGR00697">
    <property type="entry name" value="queuosine precursor transporter"/>
    <property type="match status" value="1"/>
</dbReference>
<feature type="transmembrane region" description="Helical" evidence="2">
    <location>
        <begin position="188"/>
        <end position="210"/>
    </location>
</feature>
<dbReference type="EMBL" id="JAATLK010000001">
    <property type="protein sequence ID" value="NIZ47190.1"/>
    <property type="molecule type" value="Genomic_DNA"/>
</dbReference>
<feature type="transmembrane region" description="Helical" evidence="2">
    <location>
        <begin position="12"/>
        <end position="39"/>
    </location>
</feature>
<dbReference type="PANTHER" id="PTHR34300:SF2">
    <property type="entry name" value="QUEUOSINE PRECURSOR TRANSPORTER-RELATED"/>
    <property type="match status" value="1"/>
</dbReference>
<sequence>MNSKQQFISQTAFIATAVYVASNIFANILSVKIISLPFLHPFNEVDAGVIIFPIAFVVRDILHKNAGKKIAATVVLTTAGINIAMVLLFNFVAILPPAPYWQESGAQEAFSMIIVPASRIALASIIAQILSGLFNTHVFSKIIRQNPEKKDILASLISNLLAITLDTIIFTIIAFASPNTPVETLLSIIVINIIFKVIIAIFGAPSVRFIKINIDKELL</sequence>
<dbReference type="PANTHER" id="PTHR34300">
    <property type="entry name" value="QUEUOSINE PRECURSOR TRANSPORTER-RELATED"/>
    <property type="match status" value="1"/>
</dbReference>
<evidence type="ECO:0000313" key="3">
    <source>
        <dbReference type="EMBL" id="NIZ47190.1"/>
    </source>
</evidence>
<reference evidence="3" key="1">
    <citation type="submission" date="2020-03" db="EMBL/GenBank/DDBJ databases">
        <title>Spirochaetal bacteria isolated from arthropods constitute a novel genus Entomospira genus novum within the order Spirochaetales.</title>
        <authorList>
            <person name="Grana-Miraglia L."/>
            <person name="Sikutova S."/>
            <person name="Fingerle V."/>
            <person name="Sing A."/>
            <person name="Castillo-Ramirez S."/>
            <person name="Margos G."/>
            <person name="Rudolf I."/>
        </authorList>
    </citation>
    <scope>NUCLEOTIDE SEQUENCE</scope>
    <source>
        <strain evidence="3">BR208</strain>
    </source>
</reference>
<evidence type="ECO:0000313" key="4">
    <source>
        <dbReference type="Proteomes" id="UP000752013"/>
    </source>
</evidence>
<feature type="transmembrane region" description="Helical" evidence="2">
    <location>
        <begin position="45"/>
        <end position="62"/>
    </location>
</feature>
<gene>
    <name evidence="3" type="ORF">HCT46_04580</name>
</gene>
<keyword evidence="4" id="KW-1185">Reference proteome</keyword>
<evidence type="ECO:0000256" key="1">
    <source>
        <dbReference type="NCBIfam" id="TIGR00697"/>
    </source>
</evidence>
<proteinExistence type="predicted"/>